<dbReference type="AlphaFoldDB" id="A0A0D3KK77"/>
<feature type="region of interest" description="Disordered" evidence="1">
    <location>
        <begin position="144"/>
        <end position="165"/>
    </location>
</feature>
<dbReference type="KEGG" id="ehx:EMIHUDRAFT_226746"/>
<name>A0A0D3KK77_EMIH1</name>
<dbReference type="PaxDb" id="2903-EOD36162"/>
<evidence type="ECO:0000313" key="3">
    <source>
        <dbReference type="Proteomes" id="UP000013827"/>
    </source>
</evidence>
<dbReference type="HOGENOM" id="CLU_797949_0_0_1"/>
<evidence type="ECO:0000313" key="2">
    <source>
        <dbReference type="EnsemblProtists" id="EOD36162"/>
    </source>
</evidence>
<reference evidence="2" key="2">
    <citation type="submission" date="2024-10" db="UniProtKB">
        <authorList>
            <consortium name="EnsemblProtists"/>
        </authorList>
    </citation>
    <scope>IDENTIFICATION</scope>
</reference>
<proteinExistence type="predicted"/>
<evidence type="ECO:0000256" key="1">
    <source>
        <dbReference type="SAM" id="MobiDB-lite"/>
    </source>
</evidence>
<accession>A0A0D3KK77</accession>
<dbReference type="Proteomes" id="UP000013827">
    <property type="component" value="Unassembled WGS sequence"/>
</dbReference>
<dbReference type="EnsemblProtists" id="EOD36162">
    <property type="protein sequence ID" value="EOD36162"/>
    <property type="gene ID" value="EMIHUDRAFT_226746"/>
</dbReference>
<feature type="compositionally biased region" description="Basic and acidic residues" evidence="1">
    <location>
        <begin position="144"/>
        <end position="161"/>
    </location>
</feature>
<reference evidence="3" key="1">
    <citation type="journal article" date="2013" name="Nature">
        <title>Pan genome of the phytoplankton Emiliania underpins its global distribution.</title>
        <authorList>
            <person name="Read B.A."/>
            <person name="Kegel J."/>
            <person name="Klute M.J."/>
            <person name="Kuo A."/>
            <person name="Lefebvre S.C."/>
            <person name="Maumus F."/>
            <person name="Mayer C."/>
            <person name="Miller J."/>
            <person name="Monier A."/>
            <person name="Salamov A."/>
            <person name="Young J."/>
            <person name="Aguilar M."/>
            <person name="Claverie J.M."/>
            <person name="Frickenhaus S."/>
            <person name="Gonzalez K."/>
            <person name="Herman E.K."/>
            <person name="Lin Y.C."/>
            <person name="Napier J."/>
            <person name="Ogata H."/>
            <person name="Sarno A.F."/>
            <person name="Shmutz J."/>
            <person name="Schroeder D."/>
            <person name="de Vargas C."/>
            <person name="Verret F."/>
            <person name="von Dassow P."/>
            <person name="Valentin K."/>
            <person name="Van de Peer Y."/>
            <person name="Wheeler G."/>
            <person name="Dacks J.B."/>
            <person name="Delwiche C.F."/>
            <person name="Dyhrman S.T."/>
            <person name="Glockner G."/>
            <person name="John U."/>
            <person name="Richards T."/>
            <person name="Worden A.Z."/>
            <person name="Zhang X."/>
            <person name="Grigoriev I.V."/>
            <person name="Allen A.E."/>
            <person name="Bidle K."/>
            <person name="Borodovsky M."/>
            <person name="Bowler C."/>
            <person name="Brownlee C."/>
            <person name="Cock J.M."/>
            <person name="Elias M."/>
            <person name="Gladyshev V.N."/>
            <person name="Groth M."/>
            <person name="Guda C."/>
            <person name="Hadaegh A."/>
            <person name="Iglesias-Rodriguez M.D."/>
            <person name="Jenkins J."/>
            <person name="Jones B.M."/>
            <person name="Lawson T."/>
            <person name="Leese F."/>
            <person name="Lindquist E."/>
            <person name="Lobanov A."/>
            <person name="Lomsadze A."/>
            <person name="Malik S.B."/>
            <person name="Marsh M.E."/>
            <person name="Mackinder L."/>
            <person name="Mock T."/>
            <person name="Mueller-Roeber B."/>
            <person name="Pagarete A."/>
            <person name="Parker M."/>
            <person name="Probert I."/>
            <person name="Quesneville H."/>
            <person name="Raines C."/>
            <person name="Rensing S.A."/>
            <person name="Riano-Pachon D.M."/>
            <person name="Richier S."/>
            <person name="Rokitta S."/>
            <person name="Shiraiwa Y."/>
            <person name="Soanes D.M."/>
            <person name="van der Giezen M."/>
            <person name="Wahlund T.M."/>
            <person name="Williams B."/>
            <person name="Wilson W."/>
            <person name="Wolfe G."/>
            <person name="Wurch L.L."/>
        </authorList>
    </citation>
    <scope>NUCLEOTIDE SEQUENCE</scope>
</reference>
<sequence>MLWVGPQNGRLEALRRSYIRFRGGAVLQAEFDRGAERVALVGMTPGGAQCSRLGVFVKRHDRVVNGMPSYEKKDGDPSVVMWYCDGWKVGHAKKQGSKSCGISCPDNSFAPETAGRSWRVLLPGGVGWCEAPDVRCIAGTALDEESKRPAAKRENRQRHDTAAGVSAGQQVQLQMQAPQPAVMIDPSLLASSMAVVNDLENVMLRRRDNQVVGRKVIAPGTDLAEGRQPMRDATGKVVLELEYASSNCHGYQFSARLVTADRSTVVAEFARDATTTRTLMSNGFNFAPCEVTISGRPYGTMSSNSSRLTLTRADGITGLRVGRAPSTRICCAPYETTVVATRRDVHRGHVASYTTDNDSCGCVPNTGQRRACQLDAAAGDGLTRLDLLLIFTFVALEELISIHAASNTHVHEGVG</sequence>
<dbReference type="RefSeq" id="XP_005788591.1">
    <property type="nucleotide sequence ID" value="XM_005788534.1"/>
</dbReference>
<organism evidence="2 3">
    <name type="scientific">Emiliania huxleyi (strain CCMP1516)</name>
    <dbReference type="NCBI Taxonomy" id="280463"/>
    <lineage>
        <taxon>Eukaryota</taxon>
        <taxon>Haptista</taxon>
        <taxon>Haptophyta</taxon>
        <taxon>Prymnesiophyceae</taxon>
        <taxon>Isochrysidales</taxon>
        <taxon>Noelaerhabdaceae</taxon>
        <taxon>Emiliania</taxon>
    </lineage>
</organism>
<protein>
    <submittedName>
        <fullName evidence="2">Uncharacterized protein</fullName>
    </submittedName>
</protein>
<dbReference type="GeneID" id="17281433"/>
<keyword evidence="3" id="KW-1185">Reference proteome</keyword>